<dbReference type="GO" id="GO:0005634">
    <property type="term" value="C:nucleus"/>
    <property type="evidence" value="ECO:0007669"/>
    <property type="project" value="UniProtKB-ARBA"/>
</dbReference>
<proteinExistence type="predicted"/>
<feature type="coiled-coil region" evidence="1">
    <location>
        <begin position="205"/>
        <end position="239"/>
    </location>
</feature>
<accession>A0A5P1E7Q9</accession>
<dbReference type="OMA" id="HPHEAEN"/>
<feature type="region of interest" description="Disordered" evidence="2">
    <location>
        <begin position="143"/>
        <end position="167"/>
    </location>
</feature>
<keyword evidence="1" id="KW-0175">Coiled coil</keyword>
<evidence type="ECO:0008006" key="5">
    <source>
        <dbReference type="Google" id="ProtNLM"/>
    </source>
</evidence>
<reference evidence="4" key="1">
    <citation type="journal article" date="2017" name="Nat. Commun.">
        <title>The asparagus genome sheds light on the origin and evolution of a young Y chromosome.</title>
        <authorList>
            <person name="Harkess A."/>
            <person name="Zhou J."/>
            <person name="Xu C."/>
            <person name="Bowers J.E."/>
            <person name="Van der Hulst R."/>
            <person name="Ayyampalayam S."/>
            <person name="Mercati F."/>
            <person name="Riccardi P."/>
            <person name="McKain M.R."/>
            <person name="Kakrana A."/>
            <person name="Tang H."/>
            <person name="Ray J."/>
            <person name="Groenendijk J."/>
            <person name="Arikit S."/>
            <person name="Mathioni S.M."/>
            <person name="Nakano M."/>
            <person name="Shan H."/>
            <person name="Telgmann-Rauber A."/>
            <person name="Kanno A."/>
            <person name="Yue Z."/>
            <person name="Chen H."/>
            <person name="Li W."/>
            <person name="Chen Y."/>
            <person name="Xu X."/>
            <person name="Zhang Y."/>
            <person name="Luo S."/>
            <person name="Chen H."/>
            <person name="Gao J."/>
            <person name="Mao Z."/>
            <person name="Pires J.C."/>
            <person name="Luo M."/>
            <person name="Kudrna D."/>
            <person name="Wing R.A."/>
            <person name="Meyers B.C."/>
            <person name="Yi K."/>
            <person name="Kong H."/>
            <person name="Lavrijsen P."/>
            <person name="Sunseri F."/>
            <person name="Falavigna A."/>
            <person name="Ye Y."/>
            <person name="Leebens-Mack J.H."/>
            <person name="Chen G."/>
        </authorList>
    </citation>
    <scope>NUCLEOTIDE SEQUENCE [LARGE SCALE GENOMIC DNA]</scope>
    <source>
        <strain evidence="4">cv. DH0086</strain>
    </source>
</reference>
<organism evidence="3 4">
    <name type="scientific">Asparagus officinalis</name>
    <name type="common">Garden asparagus</name>
    <dbReference type="NCBI Taxonomy" id="4686"/>
    <lineage>
        <taxon>Eukaryota</taxon>
        <taxon>Viridiplantae</taxon>
        <taxon>Streptophyta</taxon>
        <taxon>Embryophyta</taxon>
        <taxon>Tracheophyta</taxon>
        <taxon>Spermatophyta</taxon>
        <taxon>Magnoliopsida</taxon>
        <taxon>Liliopsida</taxon>
        <taxon>Asparagales</taxon>
        <taxon>Asparagaceae</taxon>
        <taxon>Asparagoideae</taxon>
        <taxon>Asparagus</taxon>
    </lineage>
</organism>
<evidence type="ECO:0000313" key="3">
    <source>
        <dbReference type="EMBL" id="ONK57515.1"/>
    </source>
</evidence>
<evidence type="ECO:0000256" key="2">
    <source>
        <dbReference type="SAM" id="MobiDB-lite"/>
    </source>
</evidence>
<dbReference type="CDD" id="cd14703">
    <property type="entry name" value="bZIP_plant_RF2"/>
    <property type="match status" value="1"/>
</dbReference>
<protein>
    <recommendedName>
        <fullName evidence="5">BZIP domain-containing protein</fullName>
    </recommendedName>
</protein>
<keyword evidence="4" id="KW-1185">Reference proteome</keyword>
<dbReference type="InterPro" id="IPR044797">
    <property type="entry name" value="At4g06598-like"/>
</dbReference>
<name>A0A5P1E7Q9_ASPOF</name>
<dbReference type="EMBL" id="CM007389">
    <property type="protein sequence ID" value="ONK57515.1"/>
    <property type="molecule type" value="Genomic_DNA"/>
</dbReference>
<dbReference type="PANTHER" id="PTHR46835:SF4">
    <property type="entry name" value="B-ZIP PROTEIN"/>
    <property type="match status" value="1"/>
</dbReference>
<evidence type="ECO:0000256" key="1">
    <source>
        <dbReference type="SAM" id="Coils"/>
    </source>
</evidence>
<dbReference type="AlphaFoldDB" id="A0A5P1E7Q9"/>
<dbReference type="Gramene" id="ONK57515">
    <property type="protein sequence ID" value="ONK57515"/>
    <property type="gene ID" value="A4U43_C09F1290"/>
</dbReference>
<dbReference type="GO" id="GO:0003700">
    <property type="term" value="F:DNA-binding transcription factor activity"/>
    <property type="evidence" value="ECO:0007669"/>
    <property type="project" value="InterPro"/>
</dbReference>
<gene>
    <name evidence="3" type="ORF">A4U43_C09F1290</name>
</gene>
<dbReference type="Gene3D" id="1.20.5.170">
    <property type="match status" value="1"/>
</dbReference>
<evidence type="ECO:0000313" key="4">
    <source>
        <dbReference type="Proteomes" id="UP000243459"/>
    </source>
</evidence>
<dbReference type="Proteomes" id="UP000243459">
    <property type="component" value="Chromosome 9"/>
</dbReference>
<dbReference type="PANTHER" id="PTHR46835">
    <property type="entry name" value="BASIC-LEUCINE ZIPPER (BZIP) TRANSCRIPTION FACTOR FAMILY PROTEIN-RELATED"/>
    <property type="match status" value="1"/>
</dbReference>
<dbReference type="InterPro" id="IPR044759">
    <property type="entry name" value="bZIP_RF2"/>
</dbReference>
<sequence>MSRIPHLPPRCPPPIRVKEDEMPDLIRFPSLGTILEEQPSWFEELLTDSDVNSKETLHRRSASDSAAILEVSAELQCPISNSSEESEICGGFGGNCVYGPNSPRQKSSLSNSEVSALMESIPPNKLQYVTVDVPSCETMKQADQNGEYQISAGDLDPEKAARRRSGQRSRVRKLQYIAELERTVDVYQTIGAELAAGVASLFQQRLVLSVENKKLRQQIARLRQEKVIKDGEYQSLKKEAERLKAIYGCHRRSKSAVSLFDTESIDANPSGAAWQMLDFGKLNLDGNPVAPLRLMT</sequence>